<evidence type="ECO:0000256" key="4">
    <source>
        <dbReference type="ARBA" id="ARBA00022692"/>
    </source>
</evidence>
<feature type="transmembrane region" description="Helical" evidence="8">
    <location>
        <begin position="147"/>
        <end position="166"/>
    </location>
</feature>
<feature type="transmembrane region" description="Helical" evidence="8">
    <location>
        <begin position="18"/>
        <end position="36"/>
    </location>
</feature>
<evidence type="ECO:0000313" key="9">
    <source>
        <dbReference type="EMBL" id="ORX37785.1"/>
    </source>
</evidence>
<evidence type="ECO:0000256" key="3">
    <source>
        <dbReference type="ARBA" id="ARBA00022597"/>
    </source>
</evidence>
<gene>
    <name evidence="9" type="ORF">BD324DRAFT_623318</name>
</gene>
<keyword evidence="3" id="KW-0762">Sugar transport</keyword>
<dbReference type="InterPro" id="IPR037185">
    <property type="entry name" value="EmrE-like"/>
</dbReference>
<evidence type="ECO:0000256" key="6">
    <source>
        <dbReference type="ARBA" id="ARBA00023136"/>
    </source>
</evidence>
<feature type="transmembrane region" description="Helical" evidence="8">
    <location>
        <begin position="228"/>
        <end position="249"/>
    </location>
</feature>
<reference evidence="9 10" key="1">
    <citation type="submission" date="2017-03" db="EMBL/GenBank/DDBJ databases">
        <title>Widespread Adenine N6-methylation of Active Genes in Fungi.</title>
        <authorList>
            <consortium name="DOE Joint Genome Institute"/>
            <person name="Mondo S.J."/>
            <person name="Dannebaum R.O."/>
            <person name="Kuo R.C."/>
            <person name="Louie K.B."/>
            <person name="Bewick A.J."/>
            <person name="Labutti K."/>
            <person name="Haridas S."/>
            <person name="Kuo A."/>
            <person name="Salamov A."/>
            <person name="Ahrendt S.R."/>
            <person name="Lau R."/>
            <person name="Bowen B.P."/>
            <person name="Lipzen A."/>
            <person name="Sullivan W."/>
            <person name="Andreopoulos W.B."/>
            <person name="Clum A."/>
            <person name="Lindquist E."/>
            <person name="Daum C."/>
            <person name="Northen T.R."/>
            <person name="Ramamoorthy G."/>
            <person name="Schmitz R.J."/>
            <person name="Gryganskyi A."/>
            <person name="Culley D."/>
            <person name="Magnuson J."/>
            <person name="James T.Y."/>
            <person name="O'Malley M.A."/>
            <person name="Stajich J.E."/>
            <person name="Spatafora J.W."/>
            <person name="Visel A."/>
            <person name="Grigoriev I.V."/>
        </authorList>
    </citation>
    <scope>NUCLEOTIDE SEQUENCE [LARGE SCALE GENOMIC DNA]</scope>
    <source>
        <strain evidence="9 10">NRRL Y-17943</strain>
    </source>
</reference>
<dbReference type="EMBL" id="NBSH01000005">
    <property type="protein sequence ID" value="ORX37785.1"/>
    <property type="molecule type" value="Genomic_DNA"/>
</dbReference>
<comment type="subcellular location">
    <subcellularLocation>
        <location evidence="1">Endomembrane system</location>
        <topology evidence="1">Multi-pass membrane protein</topology>
    </subcellularLocation>
</comment>
<sequence length="400" mass="42985">MPDKDIVTGLFESGTGEWIQIIVLVFGGCCSNVWALESMLKEHPNAGSFLTFAQFLYITLQNLSAQLVFPKDVKTGEHSWIPRPKQRAVPIRRWMVQVLLVLGVNLMNNYALGMKIPMTVHIIFRSGGLCVSMIVGYLIAGKRYSMGQILAGVMITVGIVIATTSAPRKRGAHDVSASAQNTDSSLYLLGVGLLSVALVISSLLGLWQEGTYARYGKQWREGLFYSHFLSLPFFLPMYSAISSSTSSFVHSKPVNLFVLPPSARQNDMLGIAKLLTAVTLPSALVALAINVVTQGICIRGVNRLTARVNSTTVNLVLTLRKAVSLAISVWFYGSGVTSGLLLGGALVLVGTVIYSFASTSSTVAVIKPVEPAENGTDSEGKGKASGVESQGNLRQRKTIS</sequence>
<dbReference type="SUPFAM" id="SSF103481">
    <property type="entry name" value="Multidrug resistance efflux transporter EmrE"/>
    <property type="match status" value="1"/>
</dbReference>
<dbReference type="FunCoup" id="A0A1Y1UKY8">
    <property type="interactions" value="105"/>
</dbReference>
<dbReference type="PANTHER" id="PTHR10778">
    <property type="entry name" value="SOLUTE CARRIER FAMILY 35 MEMBER B"/>
    <property type="match status" value="1"/>
</dbReference>
<dbReference type="GO" id="GO:0005789">
    <property type="term" value="C:endoplasmic reticulum membrane"/>
    <property type="evidence" value="ECO:0007669"/>
    <property type="project" value="TreeGrafter"/>
</dbReference>
<dbReference type="GeneID" id="33557376"/>
<evidence type="ECO:0000256" key="5">
    <source>
        <dbReference type="ARBA" id="ARBA00022989"/>
    </source>
</evidence>
<keyword evidence="4 8" id="KW-0812">Transmembrane</keyword>
<feature type="region of interest" description="Disordered" evidence="7">
    <location>
        <begin position="371"/>
        <end position="400"/>
    </location>
</feature>
<dbReference type="Pfam" id="PF08449">
    <property type="entry name" value="UAA"/>
    <property type="match status" value="1"/>
</dbReference>
<dbReference type="PROSITE" id="PS51257">
    <property type="entry name" value="PROKAR_LIPOPROTEIN"/>
    <property type="match status" value="1"/>
</dbReference>
<dbReference type="RefSeq" id="XP_021871772.1">
    <property type="nucleotide sequence ID" value="XM_022015567.1"/>
</dbReference>
<dbReference type="OrthoDB" id="999962at2759"/>
<evidence type="ECO:0000256" key="2">
    <source>
        <dbReference type="ARBA" id="ARBA00022448"/>
    </source>
</evidence>
<proteinExistence type="predicted"/>
<keyword evidence="2" id="KW-0813">Transport</keyword>
<dbReference type="NCBIfam" id="TIGR00803">
    <property type="entry name" value="nst"/>
    <property type="match status" value="1"/>
</dbReference>
<dbReference type="InParanoid" id="A0A1Y1UKY8"/>
<dbReference type="GO" id="GO:0005462">
    <property type="term" value="F:UDP-N-acetylglucosamine transmembrane transporter activity"/>
    <property type="evidence" value="ECO:0007669"/>
    <property type="project" value="TreeGrafter"/>
</dbReference>
<dbReference type="GO" id="GO:0000139">
    <property type="term" value="C:Golgi membrane"/>
    <property type="evidence" value="ECO:0007669"/>
    <property type="project" value="TreeGrafter"/>
</dbReference>
<keyword evidence="10" id="KW-1185">Reference proteome</keyword>
<evidence type="ECO:0000256" key="7">
    <source>
        <dbReference type="SAM" id="MobiDB-lite"/>
    </source>
</evidence>
<feature type="transmembrane region" description="Helical" evidence="8">
    <location>
        <begin position="269"/>
        <end position="292"/>
    </location>
</feature>
<evidence type="ECO:0000256" key="8">
    <source>
        <dbReference type="SAM" id="Phobius"/>
    </source>
</evidence>
<dbReference type="GO" id="GO:0005464">
    <property type="term" value="F:UDP-xylose transmembrane transporter activity"/>
    <property type="evidence" value="ECO:0007669"/>
    <property type="project" value="TreeGrafter"/>
</dbReference>
<dbReference type="PANTHER" id="PTHR10778:SF4">
    <property type="entry name" value="NUCLEOTIDE SUGAR TRANSPORTER SLC35B4"/>
    <property type="match status" value="1"/>
</dbReference>
<keyword evidence="5 8" id="KW-1133">Transmembrane helix</keyword>
<dbReference type="AlphaFoldDB" id="A0A1Y1UKY8"/>
<accession>A0A1Y1UKY8</accession>
<evidence type="ECO:0000256" key="1">
    <source>
        <dbReference type="ARBA" id="ARBA00004127"/>
    </source>
</evidence>
<protein>
    <submittedName>
        <fullName evidence="9">UAA transporter</fullName>
    </submittedName>
</protein>
<dbReference type="Proteomes" id="UP000193218">
    <property type="component" value="Unassembled WGS sequence"/>
</dbReference>
<organism evidence="9 10">
    <name type="scientific">Kockovaella imperatae</name>
    <dbReference type="NCBI Taxonomy" id="4999"/>
    <lineage>
        <taxon>Eukaryota</taxon>
        <taxon>Fungi</taxon>
        <taxon>Dikarya</taxon>
        <taxon>Basidiomycota</taxon>
        <taxon>Agaricomycotina</taxon>
        <taxon>Tremellomycetes</taxon>
        <taxon>Tremellales</taxon>
        <taxon>Cuniculitremaceae</taxon>
        <taxon>Kockovaella</taxon>
    </lineage>
</organism>
<feature type="transmembrane region" description="Helical" evidence="8">
    <location>
        <begin position="94"/>
        <end position="112"/>
    </location>
</feature>
<name>A0A1Y1UKY8_9TREE</name>
<dbReference type="STRING" id="4999.A0A1Y1UKY8"/>
<feature type="transmembrane region" description="Helical" evidence="8">
    <location>
        <begin position="186"/>
        <end position="207"/>
    </location>
</feature>
<feature type="transmembrane region" description="Helical" evidence="8">
    <location>
        <begin position="118"/>
        <end position="140"/>
    </location>
</feature>
<comment type="caution">
    <text evidence="9">The sequence shown here is derived from an EMBL/GenBank/DDBJ whole genome shotgun (WGS) entry which is preliminary data.</text>
</comment>
<evidence type="ECO:0000313" key="10">
    <source>
        <dbReference type="Proteomes" id="UP000193218"/>
    </source>
</evidence>
<feature type="transmembrane region" description="Helical" evidence="8">
    <location>
        <begin position="339"/>
        <end position="357"/>
    </location>
</feature>
<dbReference type="InterPro" id="IPR013657">
    <property type="entry name" value="SCL35B1-4/HUT1"/>
</dbReference>
<keyword evidence="6 8" id="KW-0472">Membrane</keyword>
<feature type="transmembrane region" description="Helical" evidence="8">
    <location>
        <begin position="313"/>
        <end position="333"/>
    </location>
</feature>